<dbReference type="EMBL" id="CAJVQC010005997">
    <property type="protein sequence ID" value="CAG8561321.1"/>
    <property type="molecule type" value="Genomic_DNA"/>
</dbReference>
<protein>
    <submittedName>
        <fullName evidence="1">12604_t:CDS:1</fullName>
    </submittedName>
</protein>
<gene>
    <name evidence="1" type="ORF">RPERSI_LOCUS4376</name>
</gene>
<feature type="non-terminal residue" evidence="1">
    <location>
        <position position="1"/>
    </location>
</feature>
<reference evidence="1" key="1">
    <citation type="submission" date="2021-06" db="EMBL/GenBank/DDBJ databases">
        <authorList>
            <person name="Kallberg Y."/>
            <person name="Tangrot J."/>
            <person name="Rosling A."/>
        </authorList>
    </citation>
    <scope>NUCLEOTIDE SEQUENCE</scope>
    <source>
        <strain evidence="1">MA461A</strain>
    </source>
</reference>
<accession>A0ACA9M1C1</accession>
<organism evidence="1 2">
    <name type="scientific">Racocetra persica</name>
    <dbReference type="NCBI Taxonomy" id="160502"/>
    <lineage>
        <taxon>Eukaryota</taxon>
        <taxon>Fungi</taxon>
        <taxon>Fungi incertae sedis</taxon>
        <taxon>Mucoromycota</taxon>
        <taxon>Glomeromycotina</taxon>
        <taxon>Glomeromycetes</taxon>
        <taxon>Diversisporales</taxon>
        <taxon>Gigasporaceae</taxon>
        <taxon>Racocetra</taxon>
    </lineage>
</organism>
<comment type="caution">
    <text evidence="1">The sequence shown here is derived from an EMBL/GenBank/DDBJ whole genome shotgun (WGS) entry which is preliminary data.</text>
</comment>
<evidence type="ECO:0000313" key="1">
    <source>
        <dbReference type="EMBL" id="CAG8561321.1"/>
    </source>
</evidence>
<proteinExistence type="predicted"/>
<sequence>VQRRLEKEERKSAYQNQELNSKRQKLNRAYQNGQQLTQAQNTIQQARIHLGVSNLNNLPNMLQNRSLRQLIADFATVNTNWQIEKTRADAEKLRADNYENGLRTEFNITNNQRDRYQQERDNLQKKLDTHQQWCQIINCQEPCCLGDYERLQKKLARQEKDILEKINDSLELGIEVEELTIQKIISRIEELIRGPKTTNQQLQKELDQAQKVIRLLQKDKKDPDFSAIQQKEYQKILV</sequence>
<keyword evidence="2" id="KW-1185">Reference proteome</keyword>
<dbReference type="Proteomes" id="UP000789920">
    <property type="component" value="Unassembled WGS sequence"/>
</dbReference>
<evidence type="ECO:0000313" key="2">
    <source>
        <dbReference type="Proteomes" id="UP000789920"/>
    </source>
</evidence>
<name>A0ACA9M1C1_9GLOM</name>